<dbReference type="EMBL" id="CAACVG010011828">
    <property type="protein sequence ID" value="VEN58934.1"/>
    <property type="molecule type" value="Genomic_DNA"/>
</dbReference>
<dbReference type="Proteomes" id="UP000410492">
    <property type="component" value="Unassembled WGS sequence"/>
</dbReference>
<reference evidence="1 2" key="1">
    <citation type="submission" date="2019-01" db="EMBL/GenBank/DDBJ databases">
        <authorList>
            <person name="Sayadi A."/>
        </authorList>
    </citation>
    <scope>NUCLEOTIDE SEQUENCE [LARGE SCALE GENOMIC DNA]</scope>
</reference>
<keyword evidence="2" id="KW-1185">Reference proteome</keyword>
<evidence type="ECO:0000313" key="1">
    <source>
        <dbReference type="EMBL" id="VEN58934.1"/>
    </source>
</evidence>
<accession>A0A653DFE6</accession>
<evidence type="ECO:0000313" key="2">
    <source>
        <dbReference type="Proteomes" id="UP000410492"/>
    </source>
</evidence>
<dbReference type="AlphaFoldDB" id="A0A653DFE6"/>
<name>A0A653DFE6_CALMS</name>
<protein>
    <submittedName>
        <fullName evidence="1">Uncharacterized protein</fullName>
    </submittedName>
</protein>
<organism evidence="1 2">
    <name type="scientific">Callosobruchus maculatus</name>
    <name type="common">Southern cowpea weevil</name>
    <name type="synonym">Pulse bruchid</name>
    <dbReference type="NCBI Taxonomy" id="64391"/>
    <lineage>
        <taxon>Eukaryota</taxon>
        <taxon>Metazoa</taxon>
        <taxon>Ecdysozoa</taxon>
        <taxon>Arthropoda</taxon>
        <taxon>Hexapoda</taxon>
        <taxon>Insecta</taxon>
        <taxon>Pterygota</taxon>
        <taxon>Neoptera</taxon>
        <taxon>Endopterygota</taxon>
        <taxon>Coleoptera</taxon>
        <taxon>Polyphaga</taxon>
        <taxon>Cucujiformia</taxon>
        <taxon>Chrysomeloidea</taxon>
        <taxon>Chrysomelidae</taxon>
        <taxon>Bruchinae</taxon>
        <taxon>Bruchini</taxon>
        <taxon>Callosobruchus</taxon>
    </lineage>
</organism>
<proteinExistence type="predicted"/>
<gene>
    <name evidence="1" type="ORF">CALMAC_LOCUS17138</name>
</gene>
<sequence length="33" mass="3903">MDKETYLKLLNSVAPLIKNRILELDKVFPRMNV</sequence>